<sequence>MQVAPPNMYLALNCNCGAVSWRDARLKEGGKVQKERKERRREGQNEKKKKAKPTQLHHTMAGSTYPDVWAGWTGWTGWTTPTGKRWDRAGGRRAVKEGRKEKKNMDGMSLAQKNCSAQTLTPPTRGLETATPWLRLVQQRTKAPRTVQGPPPPLPPSGRGPTER</sequence>
<dbReference type="AlphaFoldDB" id="A0A8H6NWE2"/>
<name>A0A8H6NWE2_9PEZI</name>
<evidence type="ECO:0000313" key="2">
    <source>
        <dbReference type="EMBL" id="KAF6843811.1"/>
    </source>
</evidence>
<feature type="compositionally biased region" description="Basic and acidic residues" evidence="1">
    <location>
        <begin position="84"/>
        <end position="105"/>
    </location>
</feature>
<dbReference type="Proteomes" id="UP000639643">
    <property type="component" value="Unassembled WGS sequence"/>
</dbReference>
<feature type="region of interest" description="Disordered" evidence="1">
    <location>
        <begin position="137"/>
        <end position="164"/>
    </location>
</feature>
<feature type="compositionally biased region" description="Pro residues" evidence="1">
    <location>
        <begin position="149"/>
        <end position="158"/>
    </location>
</feature>
<feature type="region of interest" description="Disordered" evidence="1">
    <location>
        <begin position="79"/>
        <end position="108"/>
    </location>
</feature>
<protein>
    <submittedName>
        <fullName evidence="2">Uncharacterized protein</fullName>
    </submittedName>
</protein>
<feature type="region of interest" description="Disordered" evidence="1">
    <location>
        <begin position="27"/>
        <end position="63"/>
    </location>
</feature>
<feature type="compositionally biased region" description="Basic and acidic residues" evidence="1">
    <location>
        <begin position="27"/>
        <end position="46"/>
    </location>
</feature>
<organism evidence="2 3">
    <name type="scientific">Colletotrichum musicola</name>
    <dbReference type="NCBI Taxonomy" id="2175873"/>
    <lineage>
        <taxon>Eukaryota</taxon>
        <taxon>Fungi</taxon>
        <taxon>Dikarya</taxon>
        <taxon>Ascomycota</taxon>
        <taxon>Pezizomycotina</taxon>
        <taxon>Sordariomycetes</taxon>
        <taxon>Hypocreomycetidae</taxon>
        <taxon>Glomerellales</taxon>
        <taxon>Glomerellaceae</taxon>
        <taxon>Colletotrichum</taxon>
        <taxon>Colletotrichum orchidearum species complex</taxon>
    </lineage>
</organism>
<proteinExistence type="predicted"/>
<reference evidence="2" key="1">
    <citation type="journal article" date="2020" name="Phytopathology">
        <title>Genome Sequence Resources of Colletotrichum truncatum, C. plurivorum, C. musicola, and C. sojae: Four Species Pathogenic to Soybean (Glycine max).</title>
        <authorList>
            <person name="Rogerio F."/>
            <person name="Boufleur T.R."/>
            <person name="Ciampi-Guillardi M."/>
            <person name="Sukno S.A."/>
            <person name="Thon M.R."/>
            <person name="Massola Junior N.S."/>
            <person name="Baroncelli R."/>
        </authorList>
    </citation>
    <scope>NUCLEOTIDE SEQUENCE</scope>
    <source>
        <strain evidence="2">LFN0074</strain>
    </source>
</reference>
<gene>
    <name evidence="2" type="ORF">CMUS01_01730</name>
</gene>
<accession>A0A8H6NWE2</accession>
<evidence type="ECO:0000313" key="3">
    <source>
        <dbReference type="Proteomes" id="UP000639643"/>
    </source>
</evidence>
<evidence type="ECO:0000256" key="1">
    <source>
        <dbReference type="SAM" id="MobiDB-lite"/>
    </source>
</evidence>
<keyword evidence="3" id="KW-1185">Reference proteome</keyword>
<dbReference type="EMBL" id="WIGM01000031">
    <property type="protein sequence ID" value="KAF6843811.1"/>
    <property type="molecule type" value="Genomic_DNA"/>
</dbReference>
<comment type="caution">
    <text evidence="2">The sequence shown here is derived from an EMBL/GenBank/DDBJ whole genome shotgun (WGS) entry which is preliminary data.</text>
</comment>